<dbReference type="InterPro" id="IPR002376">
    <property type="entry name" value="Formyl_transf_N"/>
</dbReference>
<dbReference type="InterPro" id="IPR005793">
    <property type="entry name" value="Formyl_trans_C"/>
</dbReference>
<dbReference type="EC" id="2.1.2.9" evidence="3 8"/>
<dbReference type="PANTHER" id="PTHR11138:SF5">
    <property type="entry name" value="METHIONYL-TRNA FORMYLTRANSFERASE, MITOCHONDRIAL"/>
    <property type="match status" value="1"/>
</dbReference>
<dbReference type="PANTHER" id="PTHR11138">
    <property type="entry name" value="METHIONYL-TRNA FORMYLTRANSFERASE"/>
    <property type="match status" value="1"/>
</dbReference>
<comment type="catalytic activity">
    <reaction evidence="7 8">
        <text>L-methionyl-tRNA(fMet) + (6R)-10-formyltetrahydrofolate = N-formyl-L-methionyl-tRNA(fMet) + (6S)-5,6,7,8-tetrahydrofolate + H(+)</text>
        <dbReference type="Rhea" id="RHEA:24380"/>
        <dbReference type="Rhea" id="RHEA-COMP:9952"/>
        <dbReference type="Rhea" id="RHEA-COMP:9953"/>
        <dbReference type="ChEBI" id="CHEBI:15378"/>
        <dbReference type="ChEBI" id="CHEBI:57453"/>
        <dbReference type="ChEBI" id="CHEBI:78530"/>
        <dbReference type="ChEBI" id="CHEBI:78844"/>
        <dbReference type="ChEBI" id="CHEBI:195366"/>
        <dbReference type="EC" id="2.1.2.9"/>
    </reaction>
</comment>
<proteinExistence type="inferred from homology"/>
<dbReference type="Proteomes" id="UP000290624">
    <property type="component" value="Unassembled WGS sequence"/>
</dbReference>
<evidence type="ECO:0000313" key="12">
    <source>
        <dbReference type="Proteomes" id="UP000290624"/>
    </source>
</evidence>
<dbReference type="InterPro" id="IPR011034">
    <property type="entry name" value="Formyl_transferase-like_C_sf"/>
</dbReference>
<evidence type="ECO:0000256" key="4">
    <source>
        <dbReference type="ARBA" id="ARBA00016014"/>
    </source>
</evidence>
<evidence type="ECO:0000256" key="8">
    <source>
        <dbReference type="HAMAP-Rule" id="MF_00182"/>
    </source>
</evidence>
<dbReference type="HAMAP" id="MF_00182">
    <property type="entry name" value="Formyl_trans"/>
    <property type="match status" value="1"/>
</dbReference>
<evidence type="ECO:0000256" key="6">
    <source>
        <dbReference type="ARBA" id="ARBA00022917"/>
    </source>
</evidence>
<dbReference type="AlphaFoldDB" id="A0A4V1Q7R5"/>
<evidence type="ECO:0000256" key="1">
    <source>
        <dbReference type="ARBA" id="ARBA00002606"/>
    </source>
</evidence>
<feature type="domain" description="Formyl transferase N-terminal" evidence="9">
    <location>
        <begin position="1"/>
        <end position="178"/>
    </location>
</feature>
<dbReference type="CDD" id="cd08704">
    <property type="entry name" value="Met_tRNA_FMT_C"/>
    <property type="match status" value="1"/>
</dbReference>
<dbReference type="NCBIfam" id="TIGR00460">
    <property type="entry name" value="fmt"/>
    <property type="match status" value="1"/>
</dbReference>
<dbReference type="InterPro" id="IPR044135">
    <property type="entry name" value="Met-tRNA-FMT_C"/>
</dbReference>
<keyword evidence="5 8" id="KW-0808">Transferase</keyword>
<evidence type="ECO:0000256" key="7">
    <source>
        <dbReference type="ARBA" id="ARBA00048558"/>
    </source>
</evidence>
<dbReference type="FunFam" id="3.40.50.12230:FF:000001">
    <property type="entry name" value="Methionyl-tRNA formyltransferase"/>
    <property type="match status" value="1"/>
</dbReference>
<dbReference type="OrthoDB" id="9802815at2"/>
<dbReference type="InterPro" id="IPR005794">
    <property type="entry name" value="Fmt"/>
</dbReference>
<sequence>MRLVFAGTPSVALPALKALLASSHEVVAVVTRPDAPRGRSKRPTPSDVAAFASEQGLPVLTPAHPRDEDFVDALTRLSPDACPVVAYGALIPQRVLDIPRFGWINLHFSLLPRWRGAAPVQRAIMAGDAQTGATTFRLVRELDAGPVFDQVTLPLTGIDTSGEVLDALAASGADLLLSTLDRLPDLEPVAQPERGVTLAPKVEAADVRLDWTAPAVVLDRLIRGANPAPIAWTTLDGERLKVLLARPAKADGLAPGELRVEKRRVLAGTGDGTLELLTVQAPGKKAMAAPDWSRGLRDVTPRLI</sequence>
<comment type="caution">
    <text evidence="11">The sequence shown here is derived from an EMBL/GenBank/DDBJ whole genome shotgun (WGS) entry which is preliminary data.</text>
</comment>
<evidence type="ECO:0000256" key="3">
    <source>
        <dbReference type="ARBA" id="ARBA00012261"/>
    </source>
</evidence>
<evidence type="ECO:0000313" key="11">
    <source>
        <dbReference type="EMBL" id="RXW33508.1"/>
    </source>
</evidence>
<feature type="domain" description="Formyl transferase C-terminal" evidence="10">
    <location>
        <begin position="201"/>
        <end position="296"/>
    </location>
</feature>
<dbReference type="Pfam" id="PF02911">
    <property type="entry name" value="Formyl_trans_C"/>
    <property type="match status" value="1"/>
</dbReference>
<dbReference type="CDD" id="cd08646">
    <property type="entry name" value="FMT_core_Met-tRNA-FMT_N"/>
    <property type="match status" value="1"/>
</dbReference>
<dbReference type="InterPro" id="IPR037022">
    <property type="entry name" value="Formyl_trans_C_sf"/>
</dbReference>
<evidence type="ECO:0000259" key="9">
    <source>
        <dbReference type="Pfam" id="PF00551"/>
    </source>
</evidence>
<dbReference type="Gene3D" id="3.10.25.10">
    <property type="entry name" value="Formyl transferase, C-terminal domain"/>
    <property type="match status" value="1"/>
</dbReference>
<dbReference type="SUPFAM" id="SSF53328">
    <property type="entry name" value="Formyltransferase"/>
    <property type="match status" value="1"/>
</dbReference>
<gene>
    <name evidence="8" type="primary">fmt</name>
    <name evidence="11" type="ORF">C1706_01770</name>
</gene>
<dbReference type="Pfam" id="PF00551">
    <property type="entry name" value="Formyl_trans_N"/>
    <property type="match status" value="1"/>
</dbReference>
<reference evidence="11 12" key="1">
    <citation type="submission" date="2018-01" db="EMBL/GenBank/DDBJ databases">
        <title>Lactibacter flavus gen. nov., sp. nov., a novel bacterium of the family Propionibacteriaceae isolated from raw milk and dairy products.</title>
        <authorList>
            <person name="Wenning M."/>
            <person name="Breitenwieser F."/>
            <person name="Huptas C."/>
            <person name="von Neubeck M."/>
            <person name="Busse H.-J."/>
            <person name="Scherer S."/>
        </authorList>
    </citation>
    <scope>NUCLEOTIDE SEQUENCE [LARGE SCALE GENOMIC DNA]</scope>
    <source>
        <strain evidence="11 12">VG341</strain>
    </source>
</reference>
<dbReference type="RefSeq" id="WP_129457474.1">
    <property type="nucleotide sequence ID" value="NZ_PPCV01000001.1"/>
</dbReference>
<keyword evidence="12" id="KW-1185">Reference proteome</keyword>
<evidence type="ECO:0000256" key="5">
    <source>
        <dbReference type="ARBA" id="ARBA00022679"/>
    </source>
</evidence>
<evidence type="ECO:0000259" key="10">
    <source>
        <dbReference type="Pfam" id="PF02911"/>
    </source>
</evidence>
<feature type="binding site" evidence="8">
    <location>
        <begin position="109"/>
        <end position="112"/>
    </location>
    <ligand>
        <name>(6S)-5,6,7,8-tetrahydrofolate</name>
        <dbReference type="ChEBI" id="CHEBI:57453"/>
    </ligand>
</feature>
<protein>
    <recommendedName>
        <fullName evidence="4 8">Methionyl-tRNA formyltransferase</fullName>
        <ecNumber evidence="3 8">2.1.2.9</ecNumber>
    </recommendedName>
</protein>
<dbReference type="SUPFAM" id="SSF50486">
    <property type="entry name" value="FMT C-terminal domain-like"/>
    <property type="match status" value="1"/>
</dbReference>
<dbReference type="EMBL" id="PPCV01000001">
    <property type="protein sequence ID" value="RXW33508.1"/>
    <property type="molecule type" value="Genomic_DNA"/>
</dbReference>
<comment type="similarity">
    <text evidence="2 8">Belongs to the Fmt family.</text>
</comment>
<dbReference type="GO" id="GO:0005829">
    <property type="term" value="C:cytosol"/>
    <property type="evidence" value="ECO:0007669"/>
    <property type="project" value="TreeGrafter"/>
</dbReference>
<dbReference type="InterPro" id="IPR036477">
    <property type="entry name" value="Formyl_transf_N_sf"/>
</dbReference>
<dbReference type="InterPro" id="IPR041711">
    <property type="entry name" value="Met-tRNA-FMT_N"/>
</dbReference>
<name>A0A4V1Q7R5_9ACTN</name>
<accession>A0A4V1Q7R5</accession>
<keyword evidence="6 8" id="KW-0648">Protein biosynthesis</keyword>
<evidence type="ECO:0000256" key="2">
    <source>
        <dbReference type="ARBA" id="ARBA00010699"/>
    </source>
</evidence>
<dbReference type="GO" id="GO:0004479">
    <property type="term" value="F:methionyl-tRNA formyltransferase activity"/>
    <property type="evidence" value="ECO:0007669"/>
    <property type="project" value="UniProtKB-UniRule"/>
</dbReference>
<organism evidence="11 12">
    <name type="scientific">Propioniciclava flava</name>
    <dbReference type="NCBI Taxonomy" id="2072026"/>
    <lineage>
        <taxon>Bacteria</taxon>
        <taxon>Bacillati</taxon>
        <taxon>Actinomycetota</taxon>
        <taxon>Actinomycetes</taxon>
        <taxon>Propionibacteriales</taxon>
        <taxon>Propionibacteriaceae</taxon>
        <taxon>Propioniciclava</taxon>
    </lineage>
</organism>
<dbReference type="Gene3D" id="3.40.50.170">
    <property type="entry name" value="Formyl transferase, N-terminal domain"/>
    <property type="match status" value="1"/>
</dbReference>
<comment type="function">
    <text evidence="1 8">Attaches a formyl group to the free amino group of methionyl-tRNA(fMet). The formyl group appears to play a dual role in the initiator identity of N-formylmethionyl-tRNA by promoting its recognition by IF2 and preventing the misappropriation of this tRNA by the elongation apparatus.</text>
</comment>